<evidence type="ECO:0000256" key="2">
    <source>
        <dbReference type="ARBA" id="ARBA00001911"/>
    </source>
</evidence>
<dbReference type="CDD" id="cd05247">
    <property type="entry name" value="UDP_G4E_1_SDR_e"/>
    <property type="match status" value="1"/>
</dbReference>
<dbReference type="EMBL" id="PEWA01000048">
    <property type="protein sequence ID" value="PIU73225.1"/>
    <property type="molecule type" value="Genomic_DNA"/>
</dbReference>
<evidence type="ECO:0000256" key="5">
    <source>
        <dbReference type="ARBA" id="ARBA00013189"/>
    </source>
</evidence>
<evidence type="ECO:0000256" key="10">
    <source>
        <dbReference type="RuleBase" id="RU366046"/>
    </source>
</evidence>
<dbReference type="InterPro" id="IPR036291">
    <property type="entry name" value="NAD(P)-bd_dom_sf"/>
</dbReference>
<keyword evidence="9 10" id="KW-0119">Carbohydrate metabolism</keyword>
<proteinExistence type="inferred from homology"/>
<dbReference type="SUPFAM" id="SSF51735">
    <property type="entry name" value="NAD(P)-binding Rossmann-fold domains"/>
    <property type="match status" value="1"/>
</dbReference>
<dbReference type="UniPathway" id="UPA00214"/>
<accession>A0A2M7ARH6</accession>
<evidence type="ECO:0000256" key="1">
    <source>
        <dbReference type="ARBA" id="ARBA00000083"/>
    </source>
</evidence>
<dbReference type="GO" id="GO:0033499">
    <property type="term" value="P:galactose catabolic process via UDP-galactose, Leloir pathway"/>
    <property type="evidence" value="ECO:0007669"/>
    <property type="project" value="TreeGrafter"/>
</dbReference>
<evidence type="ECO:0000256" key="7">
    <source>
        <dbReference type="ARBA" id="ARBA00023027"/>
    </source>
</evidence>
<dbReference type="PANTHER" id="PTHR43725:SF53">
    <property type="entry name" value="UDP-ARABINOSE 4-EPIMERASE 1"/>
    <property type="match status" value="1"/>
</dbReference>
<evidence type="ECO:0000256" key="8">
    <source>
        <dbReference type="ARBA" id="ARBA00023235"/>
    </source>
</evidence>
<sequence length="324" mass="36728">MILVVGGAGYIGSQVNKQLNKDGFDTVVFDSLVTGHKWAVKWGEFVKGDLANLDEIRALFNKYKIEAVVDFAAFIEVGESVRDPQKYYYNNLVNTLNLLKVMGEFKIGKIIFSSTAATYGKPLYDQIEEGHPQWPINPYGWTKLMIERVFTDYDVAYGLKHVALRYFNACGADISGEIGEDHNPESHLIPIILDVALGKRKEIKIFGTNYKTRDGTCIRDYVHVEDLASAHILALKYILGGGKSKQYNLGNGIGFSVREVIRAVKKITKKEFVVVEGERRMGDPAVLVALSKRIKKELGWEPKYTKIEDIVESAWRWHRKKYKT</sequence>
<keyword evidence="7 10" id="KW-0520">NAD</keyword>
<protein>
    <recommendedName>
        <fullName evidence="6 10">UDP-glucose 4-epimerase</fullName>
        <ecNumber evidence="5 10">5.1.3.2</ecNumber>
    </recommendedName>
</protein>
<name>A0A2M7ARH6_9BACT</name>
<comment type="similarity">
    <text evidence="4 10">Belongs to the NAD(P)-dependent epimerase/dehydratase family.</text>
</comment>
<dbReference type="NCBIfam" id="TIGR01179">
    <property type="entry name" value="galE"/>
    <property type="match status" value="1"/>
</dbReference>
<organism evidence="12 13">
    <name type="scientific">Candidatus Shapirobacteria bacterium CG06_land_8_20_14_3_00_40_12</name>
    <dbReference type="NCBI Taxonomy" id="1974881"/>
    <lineage>
        <taxon>Bacteria</taxon>
        <taxon>Candidatus Shapironibacteriota</taxon>
    </lineage>
</organism>
<dbReference type="EC" id="5.1.3.2" evidence="5 10"/>
<dbReference type="Proteomes" id="UP000231407">
    <property type="component" value="Unassembled WGS sequence"/>
</dbReference>
<comment type="cofactor">
    <cofactor evidence="2 10">
        <name>NAD(+)</name>
        <dbReference type="ChEBI" id="CHEBI:57540"/>
    </cofactor>
</comment>
<evidence type="ECO:0000256" key="3">
    <source>
        <dbReference type="ARBA" id="ARBA00004947"/>
    </source>
</evidence>
<evidence type="ECO:0000313" key="13">
    <source>
        <dbReference type="Proteomes" id="UP000231407"/>
    </source>
</evidence>
<comment type="subunit">
    <text evidence="10">Homodimer.</text>
</comment>
<evidence type="ECO:0000259" key="11">
    <source>
        <dbReference type="Pfam" id="PF01370"/>
    </source>
</evidence>
<comment type="catalytic activity">
    <reaction evidence="1 10">
        <text>UDP-alpha-D-glucose = UDP-alpha-D-galactose</text>
        <dbReference type="Rhea" id="RHEA:22168"/>
        <dbReference type="ChEBI" id="CHEBI:58885"/>
        <dbReference type="ChEBI" id="CHEBI:66914"/>
        <dbReference type="EC" id="5.1.3.2"/>
    </reaction>
</comment>
<keyword evidence="8 10" id="KW-0413">Isomerase</keyword>
<dbReference type="AlphaFoldDB" id="A0A2M7ARH6"/>
<comment type="pathway">
    <text evidence="3 10">Carbohydrate metabolism; galactose metabolism.</text>
</comment>
<dbReference type="Pfam" id="PF01370">
    <property type="entry name" value="Epimerase"/>
    <property type="match status" value="1"/>
</dbReference>
<dbReference type="PANTHER" id="PTHR43725">
    <property type="entry name" value="UDP-GLUCOSE 4-EPIMERASE"/>
    <property type="match status" value="1"/>
</dbReference>
<comment type="caution">
    <text evidence="12">The sequence shown here is derived from an EMBL/GenBank/DDBJ whole genome shotgun (WGS) entry which is preliminary data.</text>
</comment>
<evidence type="ECO:0000256" key="4">
    <source>
        <dbReference type="ARBA" id="ARBA00007637"/>
    </source>
</evidence>
<dbReference type="InterPro" id="IPR005886">
    <property type="entry name" value="UDP_G4E"/>
</dbReference>
<dbReference type="Gene3D" id="3.40.50.720">
    <property type="entry name" value="NAD(P)-binding Rossmann-like Domain"/>
    <property type="match status" value="1"/>
</dbReference>
<gene>
    <name evidence="12" type="primary">galE</name>
    <name evidence="12" type="ORF">COS78_03445</name>
</gene>
<reference evidence="13" key="1">
    <citation type="submission" date="2017-09" db="EMBL/GenBank/DDBJ databases">
        <title>Depth-based differentiation of microbial function through sediment-hosted aquifers and enrichment of novel symbionts in the deep terrestrial subsurface.</title>
        <authorList>
            <person name="Probst A.J."/>
            <person name="Ladd B."/>
            <person name="Jarett J.K."/>
            <person name="Geller-Mcgrath D.E."/>
            <person name="Sieber C.M.K."/>
            <person name="Emerson J.B."/>
            <person name="Anantharaman K."/>
            <person name="Thomas B.C."/>
            <person name="Malmstrom R."/>
            <person name="Stieglmeier M."/>
            <person name="Klingl A."/>
            <person name="Woyke T."/>
            <person name="Ryan C.M."/>
            <person name="Banfield J.F."/>
        </authorList>
    </citation>
    <scope>NUCLEOTIDE SEQUENCE [LARGE SCALE GENOMIC DNA]</scope>
</reference>
<dbReference type="InterPro" id="IPR001509">
    <property type="entry name" value="Epimerase_deHydtase"/>
</dbReference>
<dbReference type="Gene3D" id="3.90.25.10">
    <property type="entry name" value="UDP-galactose 4-epimerase, domain 1"/>
    <property type="match status" value="1"/>
</dbReference>
<dbReference type="GO" id="GO:0003978">
    <property type="term" value="F:UDP-glucose 4-epimerase activity"/>
    <property type="evidence" value="ECO:0007669"/>
    <property type="project" value="UniProtKB-UniRule"/>
</dbReference>
<feature type="domain" description="NAD-dependent epimerase/dehydratase" evidence="11">
    <location>
        <begin position="2"/>
        <end position="250"/>
    </location>
</feature>
<evidence type="ECO:0000313" key="12">
    <source>
        <dbReference type="EMBL" id="PIU73225.1"/>
    </source>
</evidence>
<evidence type="ECO:0000256" key="6">
    <source>
        <dbReference type="ARBA" id="ARBA00018569"/>
    </source>
</evidence>
<evidence type="ECO:0000256" key="9">
    <source>
        <dbReference type="ARBA" id="ARBA00023277"/>
    </source>
</evidence>